<organism evidence="3 4">
    <name type="scientific">Streptomyces tirandamycinicus</name>
    <dbReference type="NCBI Taxonomy" id="2174846"/>
    <lineage>
        <taxon>Bacteria</taxon>
        <taxon>Bacillati</taxon>
        <taxon>Actinomycetota</taxon>
        <taxon>Actinomycetes</taxon>
        <taxon>Kitasatosporales</taxon>
        <taxon>Streptomycetaceae</taxon>
        <taxon>Streptomyces</taxon>
    </lineage>
</organism>
<dbReference type="Gene3D" id="3.30.70.100">
    <property type="match status" value="1"/>
</dbReference>
<accession>A0A2S1T2Q4</accession>
<dbReference type="KEGG" id="stir:DDW44_08790"/>
<dbReference type="RefSeq" id="WP_108908773.1">
    <property type="nucleotide sequence ID" value="NZ_CP029188.1"/>
</dbReference>
<feature type="domain" description="HMA" evidence="2">
    <location>
        <begin position="36"/>
        <end position="101"/>
    </location>
</feature>
<evidence type="ECO:0000313" key="4">
    <source>
        <dbReference type="Proteomes" id="UP000244900"/>
    </source>
</evidence>
<dbReference type="SUPFAM" id="SSF55008">
    <property type="entry name" value="HMA, heavy metal-associated domain"/>
    <property type="match status" value="1"/>
</dbReference>
<evidence type="ECO:0000256" key="1">
    <source>
        <dbReference type="SAM" id="MobiDB-lite"/>
    </source>
</evidence>
<dbReference type="InterPro" id="IPR006121">
    <property type="entry name" value="HMA_dom"/>
</dbReference>
<dbReference type="GO" id="GO:0046872">
    <property type="term" value="F:metal ion binding"/>
    <property type="evidence" value="ECO:0007669"/>
    <property type="project" value="InterPro"/>
</dbReference>
<dbReference type="AlphaFoldDB" id="A0A2S1T2Q4"/>
<feature type="region of interest" description="Disordered" evidence="1">
    <location>
        <begin position="1"/>
        <end position="34"/>
    </location>
</feature>
<name>A0A2S1T2Q4_9ACTN</name>
<dbReference type="OrthoDB" id="9813965at2"/>
<dbReference type="PROSITE" id="PS50846">
    <property type="entry name" value="HMA_2"/>
    <property type="match status" value="1"/>
</dbReference>
<dbReference type="CDD" id="cd00371">
    <property type="entry name" value="HMA"/>
    <property type="match status" value="1"/>
</dbReference>
<protein>
    <submittedName>
        <fullName evidence="3">Copper-binding protein</fullName>
    </submittedName>
</protein>
<gene>
    <name evidence="3" type="ORF">DDW44_08790</name>
</gene>
<dbReference type="InterPro" id="IPR036163">
    <property type="entry name" value="HMA_dom_sf"/>
</dbReference>
<dbReference type="Proteomes" id="UP000244900">
    <property type="component" value="Chromosome"/>
</dbReference>
<dbReference type="EMBL" id="CP029188">
    <property type="protein sequence ID" value="AWI32964.1"/>
    <property type="molecule type" value="Genomic_DNA"/>
</dbReference>
<dbReference type="Pfam" id="PF00403">
    <property type="entry name" value="HMA"/>
    <property type="match status" value="1"/>
</dbReference>
<sequence>MTAETNAGTVEDTGSRCSPTGSGHSGGTAGAEPGGTTAVYLVKGMTCGHCEGAVSEEISAINGVASVKALAATGQVTVVSAAPLDEADVRAAVDEAGYEFAGRA</sequence>
<evidence type="ECO:0000313" key="3">
    <source>
        <dbReference type="EMBL" id="AWI32964.1"/>
    </source>
</evidence>
<keyword evidence="4" id="KW-1185">Reference proteome</keyword>
<proteinExistence type="predicted"/>
<feature type="compositionally biased region" description="Gly residues" evidence="1">
    <location>
        <begin position="23"/>
        <end position="33"/>
    </location>
</feature>
<reference evidence="3 4" key="1">
    <citation type="submission" date="2018-05" db="EMBL/GenBank/DDBJ databases">
        <title>Complete genome sequence of sponge-derived Streptomyces sp. HNM0039.</title>
        <authorList>
            <person name="Huang X."/>
            <person name="Zhou S."/>
        </authorList>
    </citation>
    <scope>NUCLEOTIDE SEQUENCE [LARGE SCALE GENOMIC DNA]</scope>
    <source>
        <strain evidence="3 4">HNM0039</strain>
    </source>
</reference>
<evidence type="ECO:0000259" key="2">
    <source>
        <dbReference type="PROSITE" id="PS50846"/>
    </source>
</evidence>